<dbReference type="Gene3D" id="3.30.450.40">
    <property type="match status" value="1"/>
</dbReference>
<dbReference type="Gene3D" id="3.30.450.20">
    <property type="entry name" value="PAS domain"/>
    <property type="match status" value="1"/>
</dbReference>
<dbReference type="InterPro" id="IPR013655">
    <property type="entry name" value="PAS_fold_3"/>
</dbReference>
<feature type="region of interest" description="Disordered" evidence="1">
    <location>
        <begin position="253"/>
        <end position="290"/>
    </location>
</feature>
<organism evidence="4 5">
    <name type="scientific">Streptomyces olindensis</name>
    <dbReference type="NCBI Taxonomy" id="358823"/>
    <lineage>
        <taxon>Bacteria</taxon>
        <taxon>Bacillati</taxon>
        <taxon>Actinomycetota</taxon>
        <taxon>Actinomycetes</taxon>
        <taxon>Kitasatosporales</taxon>
        <taxon>Streptomycetaceae</taxon>
        <taxon>Streptomyces</taxon>
    </lineage>
</organism>
<protein>
    <submittedName>
        <fullName evidence="4">GAF domain-containing protein</fullName>
    </submittedName>
</protein>
<keyword evidence="5" id="KW-1185">Reference proteome</keyword>
<dbReference type="Pfam" id="PF08447">
    <property type="entry name" value="PAS_3"/>
    <property type="match status" value="1"/>
</dbReference>
<sequence length="290" mass="30796">MANVVSQGAQERGTRTLRAEGALRAIAADQESPERVRRVLEQALVFAGASFVAVYTPSEDGELLCLMESAGVPRTLYGLRDSYPRAGRSPVAEAHRGGRPVSLGPAELAEHAQARRVPSRDFFVTALPVHGDGGGCLLAVSERPEGFDTDDRKCLELVSEAIAFPAPAAPVEGGELPPGAFSLAMDTGRVRVGDDLLDLFGLDPVEFDGRVETLLSLTVPEDLPSLMSVVEADHMSIGDRELEFRVLQPTGPPKWLRLRGRSAPGRPEAGRVPAAAPPRGTPAARRSPAA</sequence>
<accession>A0ABV2XYQ6</accession>
<feature type="domain" description="PAS fold-3" evidence="2">
    <location>
        <begin position="192"/>
        <end position="263"/>
    </location>
</feature>
<dbReference type="InterPro" id="IPR029016">
    <property type="entry name" value="GAF-like_dom_sf"/>
</dbReference>
<gene>
    <name evidence="4" type="ORF">ABZ568_22580</name>
</gene>
<dbReference type="SUPFAM" id="SSF55781">
    <property type="entry name" value="GAF domain-like"/>
    <property type="match status" value="1"/>
</dbReference>
<feature type="non-terminal residue" evidence="4">
    <location>
        <position position="290"/>
    </location>
</feature>
<reference evidence="4 5" key="1">
    <citation type="submission" date="2024-06" db="EMBL/GenBank/DDBJ databases">
        <title>The Natural Products Discovery Center: Release of the First 8490 Sequenced Strains for Exploring Actinobacteria Biosynthetic Diversity.</title>
        <authorList>
            <person name="Kalkreuter E."/>
            <person name="Kautsar S.A."/>
            <person name="Yang D."/>
            <person name="Bader C.D."/>
            <person name="Teijaro C.N."/>
            <person name="Fluegel L."/>
            <person name="Davis C.M."/>
            <person name="Simpson J.R."/>
            <person name="Lauterbach L."/>
            <person name="Steele A.D."/>
            <person name="Gui C."/>
            <person name="Meng S."/>
            <person name="Li G."/>
            <person name="Viehrig K."/>
            <person name="Ye F."/>
            <person name="Su P."/>
            <person name="Kiefer A.F."/>
            <person name="Nichols A."/>
            <person name="Cepeda A.J."/>
            <person name="Yan W."/>
            <person name="Fan B."/>
            <person name="Jiang Y."/>
            <person name="Adhikari A."/>
            <person name="Zheng C.-J."/>
            <person name="Schuster L."/>
            <person name="Cowan T.M."/>
            <person name="Smanski M.J."/>
            <person name="Chevrette M.G."/>
            <person name="De Carvalho L.P.S."/>
            <person name="Shen B."/>
        </authorList>
    </citation>
    <scope>NUCLEOTIDE SEQUENCE [LARGE SCALE GENOMIC DNA]</scope>
    <source>
        <strain evidence="4 5">NPDC019583</strain>
    </source>
</reference>
<evidence type="ECO:0000313" key="5">
    <source>
        <dbReference type="Proteomes" id="UP001550603"/>
    </source>
</evidence>
<feature type="domain" description="GAF" evidence="3">
    <location>
        <begin position="34"/>
        <end position="164"/>
    </location>
</feature>
<comment type="caution">
    <text evidence="4">The sequence shown here is derived from an EMBL/GenBank/DDBJ whole genome shotgun (WGS) entry which is preliminary data.</text>
</comment>
<dbReference type="RefSeq" id="WP_359790502.1">
    <property type="nucleotide sequence ID" value="NZ_JBEYBN010000033.1"/>
</dbReference>
<dbReference type="EMBL" id="JBEYBN010000033">
    <property type="protein sequence ID" value="MEU2269142.1"/>
    <property type="molecule type" value="Genomic_DNA"/>
</dbReference>
<dbReference type="Proteomes" id="UP001550603">
    <property type="component" value="Unassembled WGS sequence"/>
</dbReference>
<evidence type="ECO:0000259" key="2">
    <source>
        <dbReference type="Pfam" id="PF08447"/>
    </source>
</evidence>
<evidence type="ECO:0000256" key="1">
    <source>
        <dbReference type="SAM" id="MobiDB-lite"/>
    </source>
</evidence>
<feature type="compositionally biased region" description="Low complexity" evidence="1">
    <location>
        <begin position="263"/>
        <end position="274"/>
    </location>
</feature>
<evidence type="ECO:0000313" key="4">
    <source>
        <dbReference type="EMBL" id="MEU2269142.1"/>
    </source>
</evidence>
<proteinExistence type="predicted"/>
<dbReference type="InterPro" id="IPR003018">
    <property type="entry name" value="GAF"/>
</dbReference>
<feature type="compositionally biased region" description="Low complexity" evidence="1">
    <location>
        <begin position="281"/>
        <end position="290"/>
    </location>
</feature>
<evidence type="ECO:0000259" key="3">
    <source>
        <dbReference type="Pfam" id="PF13185"/>
    </source>
</evidence>
<name>A0ABV2XYQ6_9ACTN</name>
<dbReference type="Pfam" id="PF13185">
    <property type="entry name" value="GAF_2"/>
    <property type="match status" value="1"/>
</dbReference>